<dbReference type="SMART" id="SM01043">
    <property type="entry name" value="BTAD"/>
    <property type="match status" value="1"/>
</dbReference>
<keyword evidence="4" id="KW-0804">Transcription</keyword>
<dbReference type="InterPro" id="IPR051677">
    <property type="entry name" value="AfsR-DnrI-RedD_regulator"/>
</dbReference>
<dbReference type="Gene3D" id="1.25.40.10">
    <property type="entry name" value="Tetratricopeptide repeat domain"/>
    <property type="match status" value="1"/>
</dbReference>
<dbReference type="InterPro" id="IPR036388">
    <property type="entry name" value="WH-like_DNA-bd_sf"/>
</dbReference>
<keyword evidence="3 5" id="KW-0238">DNA-binding</keyword>
<dbReference type="SUPFAM" id="SSF48452">
    <property type="entry name" value="TPR-like"/>
    <property type="match status" value="1"/>
</dbReference>
<evidence type="ECO:0000313" key="7">
    <source>
        <dbReference type="EMBL" id="MFD2462695.1"/>
    </source>
</evidence>
<evidence type="ECO:0000313" key="8">
    <source>
        <dbReference type="Proteomes" id="UP001597419"/>
    </source>
</evidence>
<reference evidence="8" key="1">
    <citation type="journal article" date="2019" name="Int. J. Syst. Evol. Microbiol.">
        <title>The Global Catalogue of Microorganisms (GCM) 10K type strain sequencing project: providing services to taxonomists for standard genome sequencing and annotation.</title>
        <authorList>
            <consortium name="The Broad Institute Genomics Platform"/>
            <consortium name="The Broad Institute Genome Sequencing Center for Infectious Disease"/>
            <person name="Wu L."/>
            <person name="Ma J."/>
        </authorList>
    </citation>
    <scope>NUCLEOTIDE SEQUENCE [LARGE SCALE GENOMIC DNA]</scope>
    <source>
        <strain evidence="8">CGMCC 4.7643</strain>
    </source>
</reference>
<dbReference type="SUPFAM" id="SSF46894">
    <property type="entry name" value="C-terminal effector domain of the bipartite response regulators"/>
    <property type="match status" value="1"/>
</dbReference>
<dbReference type="SMART" id="SM00862">
    <property type="entry name" value="Trans_reg_C"/>
    <property type="match status" value="1"/>
</dbReference>
<dbReference type="Pfam" id="PF00486">
    <property type="entry name" value="Trans_reg_C"/>
    <property type="match status" value="1"/>
</dbReference>
<comment type="similarity">
    <text evidence="1">Belongs to the AfsR/DnrI/RedD regulatory family.</text>
</comment>
<dbReference type="PANTHER" id="PTHR35807:SF1">
    <property type="entry name" value="TRANSCRIPTIONAL REGULATOR REDD"/>
    <property type="match status" value="1"/>
</dbReference>
<dbReference type="InterPro" id="IPR016032">
    <property type="entry name" value="Sig_transdc_resp-reg_C-effctor"/>
</dbReference>
<dbReference type="Proteomes" id="UP001597419">
    <property type="component" value="Unassembled WGS sequence"/>
</dbReference>
<accession>A0ABW5GPD5</accession>
<dbReference type="InterPro" id="IPR005158">
    <property type="entry name" value="BTAD"/>
</dbReference>
<evidence type="ECO:0000256" key="1">
    <source>
        <dbReference type="ARBA" id="ARBA00005820"/>
    </source>
</evidence>
<feature type="DNA-binding region" description="OmpR/PhoB-type" evidence="5">
    <location>
        <begin position="1"/>
        <end position="96"/>
    </location>
</feature>
<proteinExistence type="inferred from homology"/>
<sequence>MYEFRILGPLAVDVDARTVVPATPKVRQVLALFLINLNEAMSVDTLIKELWDTKAPRSAVGTAQTYIYQLRQMLNETSGNGTGFITTLSPGYLFRAEQDQVDLFRFRSLVACGQHLLGQGKQAEASETLTTALGLWHGNALANVMVGPVLRPYLVNLEEERLRALELRIEIDMDRGLHRKLVGELKSLTSQYPYNEWLHARLIEALARSGRRKEALETFRSLYSLLADELGVAPSTDVQRLQQQILVEGLPEAALSKR</sequence>
<dbReference type="InterPro" id="IPR011990">
    <property type="entry name" value="TPR-like_helical_dom_sf"/>
</dbReference>
<dbReference type="RefSeq" id="WP_345403965.1">
    <property type="nucleotide sequence ID" value="NZ_BAABHG010000015.1"/>
</dbReference>
<feature type="domain" description="OmpR/PhoB-type" evidence="6">
    <location>
        <begin position="1"/>
        <end position="96"/>
    </location>
</feature>
<dbReference type="PANTHER" id="PTHR35807">
    <property type="entry name" value="TRANSCRIPTIONAL REGULATOR REDD-RELATED"/>
    <property type="match status" value="1"/>
</dbReference>
<evidence type="ECO:0000259" key="6">
    <source>
        <dbReference type="PROSITE" id="PS51755"/>
    </source>
</evidence>
<dbReference type="InterPro" id="IPR001867">
    <property type="entry name" value="OmpR/PhoB-type_DNA-bd"/>
</dbReference>
<dbReference type="CDD" id="cd15831">
    <property type="entry name" value="BTAD"/>
    <property type="match status" value="1"/>
</dbReference>
<dbReference type="EMBL" id="JBHUKU010000017">
    <property type="protein sequence ID" value="MFD2462695.1"/>
    <property type="molecule type" value="Genomic_DNA"/>
</dbReference>
<gene>
    <name evidence="7" type="ORF">ACFSYJ_29080</name>
</gene>
<dbReference type="Gene3D" id="1.10.10.10">
    <property type="entry name" value="Winged helix-like DNA-binding domain superfamily/Winged helix DNA-binding domain"/>
    <property type="match status" value="1"/>
</dbReference>
<keyword evidence="2" id="KW-0805">Transcription regulation</keyword>
<protein>
    <submittedName>
        <fullName evidence="7">AfsR/SARP family transcriptional regulator</fullName>
    </submittedName>
</protein>
<name>A0ABW5GPD5_9PSEU</name>
<organism evidence="7 8">
    <name type="scientific">Amycolatopsis samaneae</name>
    <dbReference type="NCBI Taxonomy" id="664691"/>
    <lineage>
        <taxon>Bacteria</taxon>
        <taxon>Bacillati</taxon>
        <taxon>Actinomycetota</taxon>
        <taxon>Actinomycetes</taxon>
        <taxon>Pseudonocardiales</taxon>
        <taxon>Pseudonocardiaceae</taxon>
        <taxon>Amycolatopsis</taxon>
    </lineage>
</organism>
<evidence type="ECO:0000256" key="2">
    <source>
        <dbReference type="ARBA" id="ARBA00023015"/>
    </source>
</evidence>
<evidence type="ECO:0000256" key="4">
    <source>
        <dbReference type="ARBA" id="ARBA00023163"/>
    </source>
</evidence>
<dbReference type="PROSITE" id="PS51755">
    <property type="entry name" value="OMPR_PHOB"/>
    <property type="match status" value="1"/>
</dbReference>
<keyword evidence="8" id="KW-1185">Reference proteome</keyword>
<dbReference type="Pfam" id="PF03704">
    <property type="entry name" value="BTAD"/>
    <property type="match status" value="1"/>
</dbReference>
<comment type="caution">
    <text evidence="7">The sequence shown here is derived from an EMBL/GenBank/DDBJ whole genome shotgun (WGS) entry which is preliminary data.</text>
</comment>
<evidence type="ECO:0000256" key="5">
    <source>
        <dbReference type="PROSITE-ProRule" id="PRU01091"/>
    </source>
</evidence>
<evidence type="ECO:0000256" key="3">
    <source>
        <dbReference type="ARBA" id="ARBA00023125"/>
    </source>
</evidence>